<name>A0ABQ6CRJ4_9HYPH</name>
<proteinExistence type="predicted"/>
<dbReference type="Proteomes" id="UP001156882">
    <property type="component" value="Unassembled WGS sequence"/>
</dbReference>
<evidence type="ECO:0000256" key="1">
    <source>
        <dbReference type="SAM" id="MobiDB-lite"/>
    </source>
</evidence>
<feature type="region of interest" description="Disordered" evidence="1">
    <location>
        <begin position="65"/>
        <end position="84"/>
    </location>
</feature>
<feature type="compositionally biased region" description="Basic and acidic residues" evidence="1">
    <location>
        <begin position="20"/>
        <end position="31"/>
    </location>
</feature>
<organism evidence="2 3">
    <name type="scientific">Labrys miyagiensis</name>
    <dbReference type="NCBI Taxonomy" id="346912"/>
    <lineage>
        <taxon>Bacteria</taxon>
        <taxon>Pseudomonadati</taxon>
        <taxon>Pseudomonadota</taxon>
        <taxon>Alphaproteobacteria</taxon>
        <taxon>Hyphomicrobiales</taxon>
        <taxon>Xanthobacteraceae</taxon>
        <taxon>Labrys</taxon>
    </lineage>
</organism>
<dbReference type="EMBL" id="BSPC01000048">
    <property type="protein sequence ID" value="GLS21329.1"/>
    <property type="molecule type" value="Genomic_DNA"/>
</dbReference>
<reference evidence="3" key="1">
    <citation type="journal article" date="2019" name="Int. J. Syst. Evol. Microbiol.">
        <title>The Global Catalogue of Microorganisms (GCM) 10K type strain sequencing project: providing services to taxonomists for standard genome sequencing and annotation.</title>
        <authorList>
            <consortium name="The Broad Institute Genomics Platform"/>
            <consortium name="The Broad Institute Genome Sequencing Center for Infectious Disease"/>
            <person name="Wu L."/>
            <person name="Ma J."/>
        </authorList>
    </citation>
    <scope>NUCLEOTIDE SEQUENCE [LARGE SCALE GENOMIC DNA]</scope>
    <source>
        <strain evidence="3">NBRC 101365</strain>
    </source>
</reference>
<feature type="region of interest" description="Disordered" evidence="1">
    <location>
        <begin position="1"/>
        <end position="58"/>
    </location>
</feature>
<comment type="caution">
    <text evidence="2">The sequence shown here is derived from an EMBL/GenBank/DDBJ whole genome shotgun (WGS) entry which is preliminary data.</text>
</comment>
<sequence length="84" mass="9230">MMHDRREIGGAVGPGAGSAEQDRREGKESKTHAYSSREGLRDPTAQHPIPKTGIAPTWEWSCPRGNIAVQAPHPARLQPQHKED</sequence>
<evidence type="ECO:0000313" key="3">
    <source>
        <dbReference type="Proteomes" id="UP001156882"/>
    </source>
</evidence>
<evidence type="ECO:0000313" key="2">
    <source>
        <dbReference type="EMBL" id="GLS21329.1"/>
    </source>
</evidence>
<accession>A0ABQ6CRJ4</accession>
<protein>
    <submittedName>
        <fullName evidence="2">Uncharacterized protein</fullName>
    </submittedName>
</protein>
<gene>
    <name evidence="2" type="ORF">GCM10007874_43460</name>
</gene>
<keyword evidence="3" id="KW-1185">Reference proteome</keyword>